<evidence type="ECO:0000313" key="1">
    <source>
        <dbReference type="EMBL" id="KAG6405794.1"/>
    </source>
</evidence>
<sequence length="102" mass="11693">MLQASYDLEMMIEAYWEVVTGRMVDNMGNGLERMLDELASVAKKRKKLQSSVKIGVNADMLQASYDLEMMIEAYWEVVTGRMVDNMVLHLMLNIGKVVNKKM</sequence>
<proteinExistence type="predicted"/>
<name>A0A8X8ZJ26_SALSN</name>
<comment type="caution">
    <text evidence="1">The sequence shown here is derived from an EMBL/GenBank/DDBJ whole genome shotgun (WGS) entry which is preliminary data.</text>
</comment>
<accession>A0A8X8ZJ26</accession>
<protein>
    <submittedName>
        <fullName evidence="1">Uncharacterized protein</fullName>
    </submittedName>
</protein>
<reference evidence="1" key="2">
    <citation type="submission" date="2020-08" db="EMBL/GenBank/DDBJ databases">
        <title>Plant Genome Project.</title>
        <authorList>
            <person name="Zhang R.-G."/>
        </authorList>
    </citation>
    <scope>NUCLEOTIDE SEQUENCE</scope>
    <source>
        <strain evidence="1">Huo1</strain>
        <tissue evidence="1">Leaf</tissue>
    </source>
</reference>
<keyword evidence="2" id="KW-1185">Reference proteome</keyword>
<evidence type="ECO:0000313" key="2">
    <source>
        <dbReference type="Proteomes" id="UP000298416"/>
    </source>
</evidence>
<organism evidence="1">
    <name type="scientific">Salvia splendens</name>
    <name type="common">Scarlet sage</name>
    <dbReference type="NCBI Taxonomy" id="180675"/>
    <lineage>
        <taxon>Eukaryota</taxon>
        <taxon>Viridiplantae</taxon>
        <taxon>Streptophyta</taxon>
        <taxon>Embryophyta</taxon>
        <taxon>Tracheophyta</taxon>
        <taxon>Spermatophyta</taxon>
        <taxon>Magnoliopsida</taxon>
        <taxon>eudicotyledons</taxon>
        <taxon>Gunneridae</taxon>
        <taxon>Pentapetalae</taxon>
        <taxon>asterids</taxon>
        <taxon>lamiids</taxon>
        <taxon>Lamiales</taxon>
        <taxon>Lamiaceae</taxon>
        <taxon>Nepetoideae</taxon>
        <taxon>Mentheae</taxon>
        <taxon>Salviinae</taxon>
        <taxon>Salvia</taxon>
        <taxon>Salvia subgen. Calosphace</taxon>
        <taxon>core Calosphace</taxon>
    </lineage>
</organism>
<gene>
    <name evidence="1" type="ORF">SASPL_133388</name>
</gene>
<dbReference type="AlphaFoldDB" id="A0A8X8ZJ26"/>
<dbReference type="Proteomes" id="UP000298416">
    <property type="component" value="Unassembled WGS sequence"/>
</dbReference>
<reference evidence="1" key="1">
    <citation type="submission" date="2018-01" db="EMBL/GenBank/DDBJ databases">
        <authorList>
            <person name="Mao J.F."/>
        </authorList>
    </citation>
    <scope>NUCLEOTIDE SEQUENCE</scope>
    <source>
        <strain evidence="1">Huo1</strain>
        <tissue evidence="1">Leaf</tissue>
    </source>
</reference>
<dbReference type="EMBL" id="PNBA02000012">
    <property type="protein sequence ID" value="KAG6405794.1"/>
    <property type="molecule type" value="Genomic_DNA"/>
</dbReference>